<dbReference type="PANTHER" id="PTHR34352">
    <property type="entry name" value="PROTEIN YHFA"/>
    <property type="match status" value="1"/>
</dbReference>
<keyword evidence="1" id="KW-1133">Transmembrane helix</keyword>
<proteinExistence type="predicted"/>
<keyword evidence="1" id="KW-0472">Membrane</keyword>
<keyword evidence="1" id="KW-0812">Transmembrane</keyword>
<dbReference type="AlphaFoldDB" id="A0A3B0ZP58"/>
<dbReference type="Gene3D" id="2.20.25.10">
    <property type="match status" value="1"/>
</dbReference>
<dbReference type="Pfam" id="PF02566">
    <property type="entry name" value="OsmC"/>
    <property type="match status" value="1"/>
</dbReference>
<gene>
    <name evidence="2" type="ORF">MNBD_GAMMA18-693</name>
</gene>
<dbReference type="InterPro" id="IPR003718">
    <property type="entry name" value="OsmC/Ohr_fam"/>
</dbReference>
<evidence type="ECO:0000313" key="2">
    <source>
        <dbReference type="EMBL" id="VAW89202.1"/>
    </source>
</evidence>
<dbReference type="PANTHER" id="PTHR34352:SF1">
    <property type="entry name" value="PROTEIN YHFA"/>
    <property type="match status" value="1"/>
</dbReference>
<sequence length="167" mass="18551">MKRQQTLVHRRVTISFCFFQMLGLWVMKARIKWVEAATFLGESGSGHAVVMDGPPENGGRNLGVRPMEMLLLGMGGCASFDVVHILKKSRQPITDCVAEISAERVDEEPKVFSKIHIHFIVTGDNLKDKQVARAVSLSAEKYCSASIMLGKTAEISHDYELRDSADE</sequence>
<dbReference type="SUPFAM" id="SSF82784">
    <property type="entry name" value="OsmC-like"/>
    <property type="match status" value="1"/>
</dbReference>
<organism evidence="2">
    <name type="scientific">hydrothermal vent metagenome</name>
    <dbReference type="NCBI Taxonomy" id="652676"/>
    <lineage>
        <taxon>unclassified sequences</taxon>
        <taxon>metagenomes</taxon>
        <taxon>ecological metagenomes</taxon>
    </lineage>
</organism>
<reference evidence="2" key="1">
    <citation type="submission" date="2018-06" db="EMBL/GenBank/DDBJ databases">
        <authorList>
            <person name="Zhirakovskaya E."/>
        </authorList>
    </citation>
    <scope>NUCLEOTIDE SEQUENCE</scope>
</reference>
<dbReference type="Gene3D" id="3.30.300.20">
    <property type="match status" value="1"/>
</dbReference>
<accession>A0A3B0ZP58</accession>
<name>A0A3B0ZP58_9ZZZZ</name>
<dbReference type="NCBIfam" id="NF008009">
    <property type="entry name" value="PRK10738.1"/>
    <property type="match status" value="1"/>
</dbReference>
<protein>
    <submittedName>
        <fullName evidence="2">Protein YhfA</fullName>
    </submittedName>
</protein>
<evidence type="ECO:0000256" key="1">
    <source>
        <dbReference type="SAM" id="Phobius"/>
    </source>
</evidence>
<dbReference type="InterPro" id="IPR015946">
    <property type="entry name" value="KH_dom-like_a/b"/>
</dbReference>
<dbReference type="EMBL" id="UOFP01000258">
    <property type="protein sequence ID" value="VAW89202.1"/>
    <property type="molecule type" value="Genomic_DNA"/>
</dbReference>
<feature type="transmembrane region" description="Helical" evidence="1">
    <location>
        <begin position="12"/>
        <end position="31"/>
    </location>
</feature>
<dbReference type="InterPro" id="IPR036102">
    <property type="entry name" value="OsmC/Ohrsf"/>
</dbReference>